<accession>A0A1H4NSB0</accession>
<gene>
    <name evidence="3" type="ORF">SAMN05216178_2990</name>
</gene>
<organism evidence="3 4">
    <name type="scientific">Pseudomonas saponiphila</name>
    <dbReference type="NCBI Taxonomy" id="556534"/>
    <lineage>
        <taxon>Bacteria</taxon>
        <taxon>Pseudomonadati</taxon>
        <taxon>Pseudomonadota</taxon>
        <taxon>Gammaproteobacteria</taxon>
        <taxon>Pseudomonadales</taxon>
        <taxon>Pseudomonadaceae</taxon>
        <taxon>Pseudomonas</taxon>
    </lineage>
</organism>
<feature type="chain" id="PRO_5011598849" evidence="2">
    <location>
        <begin position="24"/>
        <end position="126"/>
    </location>
</feature>
<proteinExistence type="predicted"/>
<feature type="region of interest" description="Disordered" evidence="1">
    <location>
        <begin position="40"/>
        <end position="126"/>
    </location>
</feature>
<name>A0A1H4NSB0_9PSED</name>
<feature type="compositionally biased region" description="Polar residues" evidence="1">
    <location>
        <begin position="40"/>
        <end position="53"/>
    </location>
</feature>
<evidence type="ECO:0000313" key="3">
    <source>
        <dbReference type="EMBL" id="SEB98106.1"/>
    </source>
</evidence>
<sequence length="126" mass="13247">MNSLARGFAALITLAWASGTVWAASPETPPFKALPGSVQLAQNLPNSGNNDPYSNPIRRANPNSMQGTRNAGAPLRGPGTAPIGRPPTLENGGIGNGYPRGGVQRPNPDPRVQSPRNIDNDNSNRR</sequence>
<keyword evidence="4" id="KW-1185">Reference proteome</keyword>
<dbReference type="AlphaFoldDB" id="A0A1H4NSB0"/>
<dbReference type="RefSeq" id="WP_092314720.1">
    <property type="nucleotide sequence ID" value="NZ_FNTJ01000001.1"/>
</dbReference>
<feature type="signal peptide" evidence="2">
    <location>
        <begin position="1"/>
        <end position="23"/>
    </location>
</feature>
<protein>
    <submittedName>
        <fullName evidence="3">Uncharacterized protein</fullName>
    </submittedName>
</protein>
<dbReference type="Proteomes" id="UP000198982">
    <property type="component" value="Unassembled WGS sequence"/>
</dbReference>
<evidence type="ECO:0000256" key="1">
    <source>
        <dbReference type="SAM" id="MobiDB-lite"/>
    </source>
</evidence>
<keyword evidence="2" id="KW-0732">Signal</keyword>
<evidence type="ECO:0000256" key="2">
    <source>
        <dbReference type="SAM" id="SignalP"/>
    </source>
</evidence>
<dbReference type="EMBL" id="FNTJ01000001">
    <property type="protein sequence ID" value="SEB98106.1"/>
    <property type="molecule type" value="Genomic_DNA"/>
</dbReference>
<evidence type="ECO:0000313" key="4">
    <source>
        <dbReference type="Proteomes" id="UP000198982"/>
    </source>
</evidence>
<reference evidence="4" key="1">
    <citation type="submission" date="2016-10" db="EMBL/GenBank/DDBJ databases">
        <authorList>
            <person name="Varghese N."/>
            <person name="Submissions S."/>
        </authorList>
    </citation>
    <scope>NUCLEOTIDE SEQUENCE [LARGE SCALE GENOMIC DNA]</scope>
    <source>
        <strain evidence="4">DSM 9751</strain>
    </source>
</reference>